<dbReference type="HAMAP" id="MF_00186">
    <property type="entry name" value="Glycerol_kin"/>
    <property type="match status" value="1"/>
</dbReference>
<feature type="binding site" evidence="7">
    <location>
        <position position="83"/>
    </location>
    <ligand>
        <name>sn-glycerol 3-phosphate</name>
        <dbReference type="ChEBI" id="CHEBI:57597"/>
    </ligand>
</feature>
<keyword evidence="4 7" id="KW-0418">Kinase</keyword>
<comment type="caution">
    <text evidence="11">The sequence shown here is derived from an EMBL/GenBank/DDBJ whole genome shotgun (WGS) entry which is preliminary data.</text>
</comment>
<dbReference type="Pfam" id="PF00370">
    <property type="entry name" value="FGGY_N"/>
    <property type="match status" value="1"/>
</dbReference>
<feature type="binding site" evidence="7">
    <location>
        <position position="12"/>
    </location>
    <ligand>
        <name>ADP</name>
        <dbReference type="ChEBI" id="CHEBI:456216"/>
    </ligand>
</feature>
<dbReference type="Gene3D" id="3.30.420.40">
    <property type="match status" value="2"/>
</dbReference>
<dbReference type="PANTHER" id="PTHR10196:SF69">
    <property type="entry name" value="GLYCEROL KINASE"/>
    <property type="match status" value="1"/>
</dbReference>
<evidence type="ECO:0000256" key="7">
    <source>
        <dbReference type="HAMAP-Rule" id="MF_00186"/>
    </source>
</evidence>
<feature type="binding site" evidence="7">
    <location>
        <position position="83"/>
    </location>
    <ligand>
        <name>glycerol</name>
        <dbReference type="ChEBI" id="CHEBI:17754"/>
    </ligand>
</feature>
<proteinExistence type="inferred from homology"/>
<dbReference type="CDD" id="cd07786">
    <property type="entry name" value="FGGY_EcGK_like"/>
    <property type="match status" value="1"/>
</dbReference>
<feature type="binding site" evidence="7">
    <location>
        <position position="309"/>
    </location>
    <ligand>
        <name>ADP</name>
        <dbReference type="ChEBI" id="CHEBI:456216"/>
    </ligand>
</feature>
<feature type="domain" description="Carbohydrate kinase FGGY N-terminal" evidence="9">
    <location>
        <begin position="4"/>
        <end position="251"/>
    </location>
</feature>
<protein>
    <recommendedName>
        <fullName evidence="7">Glycerol kinase</fullName>
        <ecNumber evidence="7">2.7.1.30</ecNumber>
    </recommendedName>
    <alternativeName>
        <fullName evidence="7">ATP:glycerol 3-phosphotransferase</fullName>
    </alternativeName>
    <alternativeName>
        <fullName evidence="7">Glycerokinase</fullName>
        <shortName evidence="7">GK</shortName>
    </alternativeName>
</protein>
<evidence type="ECO:0000256" key="6">
    <source>
        <dbReference type="ARBA" id="ARBA00022840"/>
    </source>
</evidence>
<evidence type="ECO:0000256" key="3">
    <source>
        <dbReference type="ARBA" id="ARBA00022741"/>
    </source>
</evidence>
<feature type="domain" description="Carbohydrate kinase FGGY C-terminal" evidence="10">
    <location>
        <begin position="261"/>
        <end position="447"/>
    </location>
</feature>
<dbReference type="InterPro" id="IPR018484">
    <property type="entry name" value="FGGY_N"/>
</dbReference>
<feature type="binding site" evidence="7">
    <location>
        <position position="12"/>
    </location>
    <ligand>
        <name>sn-glycerol 3-phosphate</name>
        <dbReference type="ChEBI" id="CHEBI:57597"/>
    </ligand>
</feature>
<dbReference type="InterPro" id="IPR005999">
    <property type="entry name" value="Glycerol_kin"/>
</dbReference>
<evidence type="ECO:0000256" key="5">
    <source>
        <dbReference type="ARBA" id="ARBA00022798"/>
    </source>
</evidence>
<dbReference type="Pfam" id="PF02782">
    <property type="entry name" value="FGGY_C"/>
    <property type="match status" value="1"/>
</dbReference>
<comment type="function">
    <text evidence="7">Key enzyme in the regulation of glycerol uptake and metabolism. Catalyzes the phosphorylation of glycerol to yield sn-glycerol 3-phosphate.</text>
</comment>
<dbReference type="EMBL" id="JBHPBY010000006">
    <property type="protein sequence ID" value="MFC1848747.1"/>
    <property type="molecule type" value="Genomic_DNA"/>
</dbReference>
<dbReference type="InterPro" id="IPR000577">
    <property type="entry name" value="Carb_kinase_FGGY"/>
</dbReference>
<feature type="binding site" evidence="7">
    <location>
        <position position="82"/>
    </location>
    <ligand>
        <name>sn-glycerol 3-phosphate</name>
        <dbReference type="ChEBI" id="CHEBI:57597"/>
    </ligand>
</feature>
<feature type="binding site" evidence="7">
    <location>
        <position position="266"/>
    </location>
    <ligand>
        <name>ATP</name>
        <dbReference type="ChEBI" id="CHEBI:30616"/>
    </ligand>
</feature>
<dbReference type="NCBIfam" id="NF000756">
    <property type="entry name" value="PRK00047.1"/>
    <property type="match status" value="1"/>
</dbReference>
<reference evidence="11 12" key="1">
    <citation type="submission" date="2024-09" db="EMBL/GenBank/DDBJ databases">
        <title>Laminarin stimulates single cell rates of sulfate reduction while oxygen inhibits transcriptomic activity in coastal marine sediment.</title>
        <authorList>
            <person name="Lindsay M."/>
            <person name="Orcutt B."/>
            <person name="Emerson D."/>
            <person name="Stepanauskas R."/>
            <person name="D'Angelo T."/>
        </authorList>
    </citation>
    <scope>NUCLEOTIDE SEQUENCE [LARGE SCALE GENOMIC DNA]</scope>
    <source>
        <strain evidence="11">SAG AM-311-K15</strain>
    </source>
</reference>
<evidence type="ECO:0000259" key="10">
    <source>
        <dbReference type="Pfam" id="PF02782"/>
    </source>
</evidence>
<comment type="pathway">
    <text evidence="7">Polyol metabolism; glycerol degradation via glycerol kinase pathway; sn-glycerol 3-phosphate from glycerol: step 1/1.</text>
</comment>
<dbReference type="Proteomes" id="UP001594351">
    <property type="component" value="Unassembled WGS sequence"/>
</dbReference>
<feature type="binding site" evidence="7">
    <location>
        <position position="313"/>
    </location>
    <ligand>
        <name>ATP</name>
        <dbReference type="ChEBI" id="CHEBI:30616"/>
    </ligand>
</feature>
<dbReference type="SUPFAM" id="SSF53067">
    <property type="entry name" value="Actin-like ATPase domain"/>
    <property type="match status" value="2"/>
</dbReference>
<keyword evidence="6 7" id="KW-0067">ATP-binding</keyword>
<feature type="binding site" evidence="7">
    <location>
        <position position="245"/>
    </location>
    <ligand>
        <name>glycerol</name>
        <dbReference type="ChEBI" id="CHEBI:17754"/>
    </ligand>
</feature>
<evidence type="ECO:0000259" key="9">
    <source>
        <dbReference type="Pfam" id="PF00370"/>
    </source>
</evidence>
<dbReference type="GO" id="GO:0004370">
    <property type="term" value="F:glycerol kinase activity"/>
    <property type="evidence" value="ECO:0007669"/>
    <property type="project" value="UniProtKB-EC"/>
</dbReference>
<feature type="binding site" evidence="7">
    <location>
        <position position="244"/>
    </location>
    <ligand>
        <name>sn-glycerol 3-phosphate</name>
        <dbReference type="ChEBI" id="CHEBI:57597"/>
    </ligand>
</feature>
<dbReference type="InterPro" id="IPR018483">
    <property type="entry name" value="Carb_kinase_FGGY_CS"/>
</dbReference>
<feature type="binding site" evidence="7">
    <location>
        <position position="12"/>
    </location>
    <ligand>
        <name>ATP</name>
        <dbReference type="ChEBI" id="CHEBI:30616"/>
    </ligand>
</feature>
<dbReference type="PROSITE" id="PS00933">
    <property type="entry name" value="FGGY_KINASES_1"/>
    <property type="match status" value="1"/>
</dbReference>
<accession>A0ABV6YRB2</accession>
<organism evidence="11 12">
    <name type="scientific">candidate division CSSED10-310 bacterium</name>
    <dbReference type="NCBI Taxonomy" id="2855610"/>
    <lineage>
        <taxon>Bacteria</taxon>
        <taxon>Bacteria division CSSED10-310</taxon>
    </lineage>
</organism>
<comment type="caution">
    <text evidence="7">Lacks conserved residue(s) required for the propagation of feature annotation.</text>
</comment>
<evidence type="ECO:0000256" key="8">
    <source>
        <dbReference type="RuleBase" id="RU003733"/>
    </source>
</evidence>
<gene>
    <name evidence="7 11" type="primary">glpK</name>
    <name evidence="11" type="ORF">ACFL27_00940</name>
</gene>
<feature type="binding site" evidence="7">
    <location>
        <position position="16"/>
    </location>
    <ligand>
        <name>ADP</name>
        <dbReference type="ChEBI" id="CHEBI:456216"/>
    </ligand>
</feature>
<dbReference type="PANTHER" id="PTHR10196">
    <property type="entry name" value="SUGAR KINASE"/>
    <property type="match status" value="1"/>
</dbReference>
<dbReference type="PROSITE" id="PS00445">
    <property type="entry name" value="FGGY_KINASES_2"/>
    <property type="match status" value="1"/>
</dbReference>
<feature type="binding site" evidence="7">
    <location>
        <position position="13"/>
    </location>
    <ligand>
        <name>ATP</name>
        <dbReference type="ChEBI" id="CHEBI:30616"/>
    </ligand>
</feature>
<feature type="binding site" evidence="7">
    <location>
        <position position="134"/>
    </location>
    <ligand>
        <name>glycerol</name>
        <dbReference type="ChEBI" id="CHEBI:17754"/>
    </ligand>
</feature>
<feature type="binding site" evidence="7">
    <location>
        <position position="82"/>
    </location>
    <ligand>
        <name>glycerol</name>
        <dbReference type="ChEBI" id="CHEBI:17754"/>
    </ligand>
</feature>
<evidence type="ECO:0000313" key="12">
    <source>
        <dbReference type="Proteomes" id="UP001594351"/>
    </source>
</evidence>
<evidence type="ECO:0000313" key="11">
    <source>
        <dbReference type="EMBL" id="MFC1848747.1"/>
    </source>
</evidence>
<keyword evidence="5 7" id="KW-0319">Glycerol metabolism</keyword>
<dbReference type="InterPro" id="IPR018485">
    <property type="entry name" value="FGGY_C"/>
</dbReference>
<dbReference type="EC" id="2.7.1.30" evidence="7"/>
<keyword evidence="3 7" id="KW-0547">Nucleotide-binding</keyword>
<name>A0ABV6YRB2_UNCC1</name>
<evidence type="ECO:0000256" key="1">
    <source>
        <dbReference type="ARBA" id="ARBA00009156"/>
    </source>
</evidence>
<evidence type="ECO:0000256" key="2">
    <source>
        <dbReference type="ARBA" id="ARBA00022679"/>
    </source>
</evidence>
<feature type="binding site" evidence="7">
    <location>
        <position position="266"/>
    </location>
    <ligand>
        <name>ADP</name>
        <dbReference type="ChEBI" id="CHEBI:456216"/>
    </ligand>
</feature>
<comment type="activity regulation">
    <text evidence="7">Inhibited by fructose 1,6-bisphosphate (FBP).</text>
</comment>
<feature type="binding site" evidence="7">
    <location>
        <position position="244"/>
    </location>
    <ligand>
        <name>glycerol</name>
        <dbReference type="ChEBI" id="CHEBI:17754"/>
    </ligand>
</feature>
<keyword evidence="2 7" id="KW-0808">Transferase</keyword>
<feature type="binding site" evidence="7">
    <location>
        <position position="414"/>
    </location>
    <ligand>
        <name>ADP</name>
        <dbReference type="ChEBI" id="CHEBI:456216"/>
    </ligand>
</feature>
<feature type="binding site" evidence="7">
    <location>
        <position position="410"/>
    </location>
    <ligand>
        <name>ADP</name>
        <dbReference type="ChEBI" id="CHEBI:456216"/>
    </ligand>
</feature>
<comment type="catalytic activity">
    <reaction evidence="7">
        <text>glycerol + ATP = sn-glycerol 3-phosphate + ADP + H(+)</text>
        <dbReference type="Rhea" id="RHEA:21644"/>
        <dbReference type="ChEBI" id="CHEBI:15378"/>
        <dbReference type="ChEBI" id="CHEBI:17754"/>
        <dbReference type="ChEBI" id="CHEBI:30616"/>
        <dbReference type="ChEBI" id="CHEBI:57597"/>
        <dbReference type="ChEBI" id="CHEBI:456216"/>
        <dbReference type="EC" id="2.7.1.30"/>
    </reaction>
</comment>
<dbReference type="NCBIfam" id="TIGR01311">
    <property type="entry name" value="glycerol_kin"/>
    <property type="match status" value="1"/>
</dbReference>
<feature type="binding site" evidence="7">
    <location>
        <position position="134"/>
    </location>
    <ligand>
        <name>sn-glycerol 3-phosphate</name>
        <dbReference type="ChEBI" id="CHEBI:57597"/>
    </ligand>
</feature>
<sequence>MEKYIMAIDQGTTGSRAILFSRQGQVVSTAYQEFKQYYPQPGWVEHDPEEIWQSVVMVIEEACRKPNISFVQLEAIGITNQRETCLIWDRKTGKPIHKAIVWQCRRTAPLCDRLKEQGYATLIQQKTGLVIDAYFSGTKIKWLLDNVPGTRERAAAGELACGTIDTWLVWKLTGGQVHVTDHTNASRTMLYNIHHLQWDQEILDIVGIPASLLPAVQDSSSAFGRTDSEGILNQDIPITGIAGDQQAALCGQGCFSRGEVKNTYGTGCFLMINTGRQAEISTHGLLTTIACNHLGKPVYALEGSVFIAGAAVQWLRDELQIIKTASETEAVAQSIDSTEGLYLVPAFVGLGAPYWDMDARGIMVGITRGTGRKHMIRASLESIAYQTYDLVASIQKDIDITLKILKVDGGACKNDFLMQFQADILNIPVERAVIVESTALGAAFLAGLHTGFWKDHHQFNSFLKTDKVFSPAMDDERRQSLLQGWKNAVQKVLTTS</sequence>
<feature type="binding site" evidence="7">
    <location>
        <position position="410"/>
    </location>
    <ligand>
        <name>ATP</name>
        <dbReference type="ChEBI" id="CHEBI:30616"/>
    </ligand>
</feature>
<evidence type="ECO:0000256" key="4">
    <source>
        <dbReference type="ARBA" id="ARBA00022777"/>
    </source>
</evidence>
<dbReference type="InterPro" id="IPR043129">
    <property type="entry name" value="ATPase_NBD"/>
</dbReference>
<feature type="binding site" evidence="7">
    <location>
        <position position="309"/>
    </location>
    <ligand>
        <name>ATP</name>
        <dbReference type="ChEBI" id="CHEBI:30616"/>
    </ligand>
</feature>
<comment type="similarity">
    <text evidence="1 7 8">Belongs to the FGGY kinase family.</text>
</comment>
<keyword evidence="12" id="KW-1185">Reference proteome</keyword>
<dbReference type="PIRSF" id="PIRSF000538">
    <property type="entry name" value="GlpK"/>
    <property type="match status" value="1"/>
</dbReference>